<evidence type="ECO:0000313" key="3">
    <source>
        <dbReference type="Proteomes" id="UP001241848"/>
    </source>
</evidence>
<gene>
    <name evidence="2" type="ORF">OIN60_03120</name>
</gene>
<evidence type="ECO:0000256" key="1">
    <source>
        <dbReference type="SAM" id="MobiDB-lite"/>
    </source>
</evidence>
<keyword evidence="2" id="KW-0547">Nucleotide-binding</keyword>
<evidence type="ECO:0000313" key="2">
    <source>
        <dbReference type="EMBL" id="MDP4095780.1"/>
    </source>
</evidence>
<comment type="caution">
    <text evidence="2">The sequence shown here is derived from an EMBL/GenBank/DDBJ whole genome shotgun (WGS) entry which is preliminary data.</text>
</comment>
<name>A0ABT9FMG3_9BACL</name>
<organism evidence="2 3">
    <name type="scientific">Paenibacillus zeirhizosphaerae</name>
    <dbReference type="NCBI Taxonomy" id="2987519"/>
    <lineage>
        <taxon>Bacteria</taxon>
        <taxon>Bacillati</taxon>
        <taxon>Bacillota</taxon>
        <taxon>Bacilli</taxon>
        <taxon>Bacillales</taxon>
        <taxon>Paenibacillaceae</taxon>
        <taxon>Paenibacillus</taxon>
    </lineage>
</organism>
<dbReference type="SUPFAM" id="SSF55874">
    <property type="entry name" value="ATPase domain of HSP90 chaperone/DNA topoisomerase II/histidine kinase"/>
    <property type="match status" value="1"/>
</dbReference>
<dbReference type="Gene3D" id="3.30.565.10">
    <property type="entry name" value="Histidine kinase-like ATPase, C-terminal domain"/>
    <property type="match status" value="1"/>
</dbReference>
<proteinExistence type="predicted"/>
<sequence>MAKINIRPSSAVYATYKRLSYQPWTAIAEFVDNSTQSYFDHREELLSLPDFKKLVINISYENNIDGNDVLTITDTAYGMEWEDFERAIILDKAPQNRDGRNEFGMGLKTAACWFGKKWSVISTQLGSEFAYSATVDVEKLKNEKIEEIEADIFEANPNEHYTIIKIESLNKKLTASRTVWKIKELLSNIYRQDLRSGEVVITYNGTELTYNDPAIYEEEIADGSIERWKKDVEFTVNHEGKKLTVKGFIAIRIPASVKDAGFTLIRRGRVIVGGPEKNYRPIELFGESNSYAFQRLFGELHMDNWPVTQAKDDFDWHTGGLEEQFIEKLQNFSKDFRAKAEQIRVRQRVQTSDVIGKVVEGLQKAAVIKEVSVEPYVGAGSELPSPSISKSRSDMSSDSSDTENSIVDEVNVSAVDAGLIISGPTTYKTNFEYMKIKYTFFVEFETSNPLSPWVTLSKSIEELYNIKLNMKHAFFKPFIDNKEFSVIMTKLVIAIILAEIESLKISHDGRIEASSIRNKMNQILSDLALQS</sequence>
<dbReference type="GO" id="GO:0005524">
    <property type="term" value="F:ATP binding"/>
    <property type="evidence" value="ECO:0007669"/>
    <property type="project" value="UniProtKB-KW"/>
</dbReference>
<feature type="region of interest" description="Disordered" evidence="1">
    <location>
        <begin position="383"/>
        <end position="402"/>
    </location>
</feature>
<protein>
    <submittedName>
        <fullName evidence="2">ATP-binding protein</fullName>
    </submittedName>
</protein>
<reference evidence="2 3" key="1">
    <citation type="submission" date="2022-10" db="EMBL/GenBank/DDBJ databases">
        <title>Paenibacillus description and whole genome data of maize root bacterial community.</title>
        <authorList>
            <person name="Marton D."/>
            <person name="Farkas M."/>
            <person name="Cserhati M."/>
        </authorList>
    </citation>
    <scope>NUCLEOTIDE SEQUENCE [LARGE SCALE GENOMIC DNA]</scope>
    <source>
        <strain evidence="2 3">P96</strain>
    </source>
</reference>
<feature type="compositionally biased region" description="Low complexity" evidence="1">
    <location>
        <begin position="385"/>
        <end position="402"/>
    </location>
</feature>
<dbReference type="InterPro" id="IPR036890">
    <property type="entry name" value="HATPase_C_sf"/>
</dbReference>
<keyword evidence="3" id="KW-1185">Reference proteome</keyword>
<accession>A0ABT9FMG3</accession>
<dbReference type="RefSeq" id="WP_305753417.1">
    <property type="nucleotide sequence ID" value="NZ_JAPCKK010000006.1"/>
</dbReference>
<dbReference type="Proteomes" id="UP001241848">
    <property type="component" value="Unassembled WGS sequence"/>
</dbReference>
<keyword evidence="2" id="KW-0067">ATP-binding</keyword>
<dbReference type="Pfam" id="PF13589">
    <property type="entry name" value="HATPase_c_3"/>
    <property type="match status" value="1"/>
</dbReference>
<dbReference type="EMBL" id="JAPCKK010000006">
    <property type="protein sequence ID" value="MDP4095780.1"/>
    <property type="molecule type" value="Genomic_DNA"/>
</dbReference>